<dbReference type="Proteomes" id="UP000761411">
    <property type="component" value="Unassembled WGS sequence"/>
</dbReference>
<dbReference type="Gene3D" id="3.30.2070.10">
    <property type="entry name" value="Formate dehydrogenase/DMSO reductase"/>
    <property type="match status" value="1"/>
</dbReference>
<name>A0A944CI01_9BACI</name>
<dbReference type="Gene3D" id="3.40.228.10">
    <property type="entry name" value="Dimethylsulfoxide Reductase, domain 2"/>
    <property type="match status" value="1"/>
</dbReference>
<evidence type="ECO:0000256" key="3">
    <source>
        <dbReference type="ARBA" id="ARBA00022485"/>
    </source>
</evidence>
<dbReference type="SUPFAM" id="SSF50692">
    <property type="entry name" value="ADC-like"/>
    <property type="match status" value="1"/>
</dbReference>
<dbReference type="GO" id="GO:0046872">
    <property type="term" value="F:metal ion binding"/>
    <property type="evidence" value="ECO:0007669"/>
    <property type="project" value="UniProtKB-KW"/>
</dbReference>
<proteinExistence type="inferred from homology"/>
<evidence type="ECO:0000313" key="13">
    <source>
        <dbReference type="Proteomes" id="UP000761411"/>
    </source>
</evidence>
<evidence type="ECO:0000256" key="9">
    <source>
        <dbReference type="ARBA" id="ARBA00023014"/>
    </source>
</evidence>
<evidence type="ECO:0000313" key="12">
    <source>
        <dbReference type="EMBL" id="MBS8263550.1"/>
    </source>
</evidence>
<dbReference type="SMART" id="SM00926">
    <property type="entry name" value="Molybdop_Fe4S4"/>
    <property type="match status" value="1"/>
</dbReference>
<dbReference type="NCBIfam" id="TIGR01409">
    <property type="entry name" value="TAT_signal_seq"/>
    <property type="match status" value="1"/>
</dbReference>
<accession>A0A944CI01</accession>
<keyword evidence="4" id="KW-0500">Molybdenum</keyword>
<dbReference type="InterPro" id="IPR006311">
    <property type="entry name" value="TAT_signal"/>
</dbReference>
<sequence>MKIFNRSGVKGGLVKMVDTKLSRRGFIKASAATAALASAGTVGFNEWFKEYVKAGSNAEIKEIPSTCNACSSKCGMIGHVKNGRLWKLTGHPDHPYSKGKLCARGHGYATVVYSKDRLTQPLKRVGEKKFEPITWEQAYEEISGKLNEIIKEHGPQAVALTEDPRASGKFYSPRFINALGSSNYFTHHVVCSNSRDAGFMHTVGVSSTSADISNAKYIMFIGRSYGDGIRPSSVQSLAAAKDNGAKIIIVDPRLNNTGNLATEWLAIRPGTDLALVLAMSQVLIKENLHDTEFIKNYTVGFDEYAKELKKYTPEWAEKITGIPADSITRIAIDMGKAKPKALIEQSWRGAFGCNYENSTETGRAVAMFNALLGNYQQKGGSIFGTKPHLGNLDEGKHANPKDPDAPKAGKKEFPLAYHSHGVATMVAKEALEGKMKAAIYYHSNAALGYGNPKVMKEALSKMDLVVAIDVQMSETARLAHYVLPEVTYIERDEVIEGLSGKIPGIALRQQMVDKVHPETKPIHEIYTELAKVCGVGQYFNFSLDELNEAMLAPTSITYKQLREKGTIMFPNDEIKLGEVPKLKTPTGKVEFCSETYKEAGFNPIVEWIEPKVSPADDSFRLITGKQAIHSHTQTANIPILMQITKDYDLERIWINPARAKALGIKDGDLVELKSSEATSKIRVKVTERIHPEAIFVPSHYGITSKDLKTGYGVGFGYMEHVPFDFEKWSGAGNIHEVIVKVRKVKG</sequence>
<dbReference type="PROSITE" id="PS51669">
    <property type="entry name" value="4FE4S_MOW_BIS_MGD"/>
    <property type="match status" value="1"/>
</dbReference>
<dbReference type="GO" id="GO:0016491">
    <property type="term" value="F:oxidoreductase activity"/>
    <property type="evidence" value="ECO:0007669"/>
    <property type="project" value="UniProtKB-KW"/>
</dbReference>
<dbReference type="PANTHER" id="PTHR43742">
    <property type="entry name" value="TRIMETHYLAMINE-N-OXIDE REDUCTASE"/>
    <property type="match status" value="1"/>
</dbReference>
<dbReference type="InterPro" id="IPR019546">
    <property type="entry name" value="TAT_signal_bac_arc"/>
</dbReference>
<gene>
    <name evidence="12" type="ORF">DYI25_03725</name>
</gene>
<feature type="domain" description="4Fe-4S Mo/W bis-MGD-type" evidence="11">
    <location>
        <begin position="60"/>
        <end position="116"/>
    </location>
</feature>
<comment type="cofactor">
    <cofactor evidence="1">
        <name>Mo-bis(molybdopterin guanine dinucleotide)</name>
        <dbReference type="ChEBI" id="CHEBI:60539"/>
    </cofactor>
</comment>
<feature type="compositionally biased region" description="Basic and acidic residues" evidence="10">
    <location>
        <begin position="391"/>
        <end position="411"/>
    </location>
</feature>
<keyword evidence="7" id="KW-0560">Oxidoreductase</keyword>
<dbReference type="InterPro" id="IPR009010">
    <property type="entry name" value="Asp_de-COase-like_dom_sf"/>
</dbReference>
<keyword evidence="6" id="KW-0732">Signal</keyword>
<keyword evidence="5" id="KW-0479">Metal-binding</keyword>
<comment type="caution">
    <text evidence="12">The sequence shown here is derived from an EMBL/GenBank/DDBJ whole genome shotgun (WGS) entry which is preliminary data.</text>
</comment>
<dbReference type="Pfam" id="PF01568">
    <property type="entry name" value="Molydop_binding"/>
    <property type="match status" value="1"/>
</dbReference>
<dbReference type="PROSITE" id="PS51318">
    <property type="entry name" value="TAT"/>
    <property type="match status" value="1"/>
</dbReference>
<dbReference type="InterPro" id="IPR006657">
    <property type="entry name" value="MoPterin_dinucl-bd_dom"/>
</dbReference>
<reference evidence="12 13" key="1">
    <citation type="journal article" date="2021" name="Microorganisms">
        <title>Bacterial Dimethylsulfoniopropionate Biosynthesis in the East China Sea.</title>
        <authorList>
            <person name="Liu J."/>
            <person name="Zhang Y."/>
            <person name="Liu J."/>
            <person name="Zhong H."/>
            <person name="Williams B.T."/>
            <person name="Zheng Y."/>
            <person name="Curson A.R.J."/>
            <person name="Sun C."/>
            <person name="Sun H."/>
            <person name="Song D."/>
            <person name="Wagner Mackenzie B."/>
            <person name="Bermejo Martinez A."/>
            <person name="Todd J.D."/>
            <person name="Zhang X.H."/>
        </authorList>
    </citation>
    <scope>NUCLEOTIDE SEQUENCE [LARGE SCALE GENOMIC DNA]</scope>
    <source>
        <strain evidence="12 13">ESS08</strain>
    </source>
</reference>
<evidence type="ECO:0000256" key="1">
    <source>
        <dbReference type="ARBA" id="ARBA00001942"/>
    </source>
</evidence>
<dbReference type="SUPFAM" id="SSF53706">
    <property type="entry name" value="Formate dehydrogenase/DMSO reductase, domains 1-3"/>
    <property type="match status" value="1"/>
</dbReference>
<evidence type="ECO:0000256" key="10">
    <source>
        <dbReference type="SAM" id="MobiDB-lite"/>
    </source>
</evidence>
<organism evidence="12 13">
    <name type="scientific">Mesobacillus boroniphilus</name>
    <dbReference type="NCBI Taxonomy" id="308892"/>
    <lineage>
        <taxon>Bacteria</taxon>
        <taxon>Bacillati</taxon>
        <taxon>Bacillota</taxon>
        <taxon>Bacilli</taxon>
        <taxon>Bacillales</taxon>
        <taxon>Bacillaceae</taxon>
        <taxon>Mesobacillus</taxon>
    </lineage>
</organism>
<keyword evidence="13" id="KW-1185">Reference proteome</keyword>
<dbReference type="Pfam" id="PF00384">
    <property type="entry name" value="Molybdopterin"/>
    <property type="match status" value="1"/>
</dbReference>
<dbReference type="Pfam" id="PF04879">
    <property type="entry name" value="Molybdop_Fe4S4"/>
    <property type="match status" value="1"/>
</dbReference>
<dbReference type="PANTHER" id="PTHR43742:SF9">
    <property type="entry name" value="TETRATHIONATE REDUCTASE SUBUNIT A"/>
    <property type="match status" value="1"/>
</dbReference>
<comment type="similarity">
    <text evidence="2">Belongs to the prokaryotic molybdopterin-containing oxidoreductase family.</text>
</comment>
<keyword evidence="9" id="KW-0411">Iron-sulfur</keyword>
<dbReference type="InterPro" id="IPR006963">
    <property type="entry name" value="Mopterin_OxRdtase_4Fe-4S_dom"/>
</dbReference>
<evidence type="ECO:0000256" key="7">
    <source>
        <dbReference type="ARBA" id="ARBA00023002"/>
    </source>
</evidence>
<evidence type="ECO:0000256" key="8">
    <source>
        <dbReference type="ARBA" id="ARBA00023004"/>
    </source>
</evidence>
<dbReference type="GO" id="GO:0051539">
    <property type="term" value="F:4 iron, 4 sulfur cluster binding"/>
    <property type="evidence" value="ECO:0007669"/>
    <property type="project" value="UniProtKB-KW"/>
</dbReference>
<dbReference type="InterPro" id="IPR050612">
    <property type="entry name" value="Prok_Mopterin_Oxidored"/>
</dbReference>
<dbReference type="InterPro" id="IPR006656">
    <property type="entry name" value="Mopterin_OxRdtase"/>
</dbReference>
<dbReference type="AlphaFoldDB" id="A0A944CI01"/>
<dbReference type="Gene3D" id="3.40.50.740">
    <property type="match status" value="1"/>
</dbReference>
<feature type="region of interest" description="Disordered" evidence="10">
    <location>
        <begin position="386"/>
        <end position="411"/>
    </location>
</feature>
<dbReference type="CDD" id="cd02778">
    <property type="entry name" value="MopB_CT_Thiosulfate-R-like"/>
    <property type="match status" value="1"/>
</dbReference>
<evidence type="ECO:0000256" key="2">
    <source>
        <dbReference type="ARBA" id="ARBA00010312"/>
    </source>
</evidence>
<keyword evidence="8" id="KW-0408">Iron</keyword>
<evidence type="ECO:0000256" key="4">
    <source>
        <dbReference type="ARBA" id="ARBA00022505"/>
    </source>
</evidence>
<keyword evidence="3" id="KW-0004">4Fe-4S</keyword>
<dbReference type="GO" id="GO:0043546">
    <property type="term" value="F:molybdopterin cofactor binding"/>
    <property type="evidence" value="ECO:0007669"/>
    <property type="project" value="InterPro"/>
</dbReference>
<evidence type="ECO:0000256" key="6">
    <source>
        <dbReference type="ARBA" id="ARBA00022729"/>
    </source>
</evidence>
<dbReference type="EMBL" id="QTKX01000001">
    <property type="protein sequence ID" value="MBS8263550.1"/>
    <property type="molecule type" value="Genomic_DNA"/>
</dbReference>
<evidence type="ECO:0000256" key="5">
    <source>
        <dbReference type="ARBA" id="ARBA00022723"/>
    </source>
</evidence>
<evidence type="ECO:0000259" key="11">
    <source>
        <dbReference type="PROSITE" id="PS51669"/>
    </source>
</evidence>
<dbReference type="Gene3D" id="2.40.40.20">
    <property type="match status" value="1"/>
</dbReference>
<dbReference type="Gene3D" id="2.20.25.90">
    <property type="entry name" value="ADC-like domains"/>
    <property type="match status" value="1"/>
</dbReference>
<protein>
    <submittedName>
        <fullName evidence="12">Molybdopterin oxidoreductase</fullName>
    </submittedName>
</protein>